<comment type="caution">
    <text evidence="1">The sequence shown here is derived from an EMBL/GenBank/DDBJ whole genome shotgun (WGS) entry which is preliminary data.</text>
</comment>
<proteinExistence type="predicted"/>
<dbReference type="AlphaFoldDB" id="A0A9N9PKQ1"/>
<evidence type="ECO:0000313" key="2">
    <source>
        <dbReference type="Proteomes" id="UP000789759"/>
    </source>
</evidence>
<feature type="non-terminal residue" evidence="1">
    <location>
        <position position="1"/>
    </location>
</feature>
<evidence type="ECO:0000313" key="1">
    <source>
        <dbReference type="EMBL" id="CAG8829785.1"/>
    </source>
</evidence>
<sequence>DCDTALAYAPNTELTSEPDPIHIEPLIKMQLQLNQQAQLI</sequence>
<keyword evidence="2" id="KW-1185">Reference proteome</keyword>
<dbReference type="Proteomes" id="UP000789759">
    <property type="component" value="Unassembled WGS sequence"/>
</dbReference>
<accession>A0A9N9PKQ1</accession>
<name>A0A9N9PKQ1_9GLOM</name>
<protein>
    <submittedName>
        <fullName evidence="1">3741_t:CDS:1</fullName>
    </submittedName>
</protein>
<gene>
    <name evidence="1" type="ORF">CPELLU_LOCUS20532</name>
</gene>
<reference evidence="1" key="1">
    <citation type="submission" date="2021-06" db="EMBL/GenBank/DDBJ databases">
        <authorList>
            <person name="Kallberg Y."/>
            <person name="Tangrot J."/>
            <person name="Rosling A."/>
        </authorList>
    </citation>
    <scope>NUCLEOTIDE SEQUENCE</scope>
    <source>
        <strain evidence="1">FL966</strain>
    </source>
</reference>
<organism evidence="1 2">
    <name type="scientific">Cetraspora pellucida</name>
    <dbReference type="NCBI Taxonomy" id="1433469"/>
    <lineage>
        <taxon>Eukaryota</taxon>
        <taxon>Fungi</taxon>
        <taxon>Fungi incertae sedis</taxon>
        <taxon>Mucoromycota</taxon>
        <taxon>Glomeromycotina</taxon>
        <taxon>Glomeromycetes</taxon>
        <taxon>Diversisporales</taxon>
        <taxon>Gigasporaceae</taxon>
        <taxon>Cetraspora</taxon>
    </lineage>
</organism>
<dbReference type="EMBL" id="CAJVQA010062819">
    <property type="protein sequence ID" value="CAG8829785.1"/>
    <property type="molecule type" value="Genomic_DNA"/>
</dbReference>